<dbReference type="Gene3D" id="3.40.50.2300">
    <property type="match status" value="2"/>
</dbReference>
<dbReference type="PANTHER" id="PTHR46847">
    <property type="entry name" value="D-ALLOSE-BINDING PERIPLASMIC PROTEIN-RELATED"/>
    <property type="match status" value="1"/>
</dbReference>
<protein>
    <recommendedName>
        <fullName evidence="4">Periplasmic binding protein domain-containing protein</fullName>
    </recommendedName>
</protein>
<accession>A0A429Y6X7</accession>
<reference evidence="5" key="1">
    <citation type="submission" date="2018-12" db="EMBL/GenBank/DDBJ databases">
        <authorList>
            <person name="Sun L."/>
            <person name="Chen Z."/>
        </authorList>
    </citation>
    <scope>NUCLEOTIDE SEQUENCE [LARGE SCALE GENOMIC DNA]</scope>
    <source>
        <strain evidence="5">3-2-2</strain>
    </source>
</reference>
<dbReference type="GO" id="GO:0030246">
    <property type="term" value="F:carbohydrate binding"/>
    <property type="evidence" value="ECO:0007669"/>
    <property type="project" value="UniProtKB-ARBA"/>
</dbReference>
<evidence type="ECO:0000313" key="5">
    <source>
        <dbReference type="EMBL" id="RST77191.1"/>
    </source>
</evidence>
<evidence type="ECO:0000256" key="2">
    <source>
        <dbReference type="ARBA" id="ARBA00007639"/>
    </source>
</evidence>
<proteinExistence type="inferred from homology"/>
<dbReference type="InterPro" id="IPR028082">
    <property type="entry name" value="Peripla_BP_I"/>
</dbReference>
<gene>
    <name evidence="5" type="ORF">D4T97_001450</name>
</gene>
<keyword evidence="6" id="KW-1185">Reference proteome</keyword>
<comment type="subcellular location">
    <subcellularLocation>
        <location evidence="1">Cell envelope</location>
    </subcellularLocation>
</comment>
<keyword evidence="3" id="KW-0732">Signal</keyword>
<comment type="similarity">
    <text evidence="2">Belongs to the bacterial solute-binding protein 2 family.</text>
</comment>
<feature type="domain" description="Periplasmic binding protein" evidence="4">
    <location>
        <begin position="33"/>
        <end position="294"/>
    </location>
</feature>
<dbReference type="EMBL" id="QYTV02000001">
    <property type="protein sequence ID" value="RST77191.1"/>
    <property type="molecule type" value="Genomic_DNA"/>
</dbReference>
<comment type="caution">
    <text evidence="5">The sequence shown here is derived from an EMBL/GenBank/DDBJ whole genome shotgun (WGS) entry which is preliminary data.</text>
</comment>
<evidence type="ECO:0000256" key="1">
    <source>
        <dbReference type="ARBA" id="ARBA00004196"/>
    </source>
</evidence>
<organism evidence="5 6">
    <name type="scientific">Siminovitchia acidinfaciens</name>
    <dbReference type="NCBI Taxonomy" id="2321395"/>
    <lineage>
        <taxon>Bacteria</taxon>
        <taxon>Bacillati</taxon>
        <taxon>Bacillota</taxon>
        <taxon>Bacilli</taxon>
        <taxon>Bacillales</taxon>
        <taxon>Bacillaceae</taxon>
        <taxon>Siminovitchia</taxon>
    </lineage>
</organism>
<evidence type="ECO:0000313" key="6">
    <source>
        <dbReference type="Proteomes" id="UP000287156"/>
    </source>
</evidence>
<dbReference type="Pfam" id="PF13407">
    <property type="entry name" value="Peripla_BP_4"/>
    <property type="match status" value="1"/>
</dbReference>
<dbReference type="Proteomes" id="UP000287156">
    <property type="component" value="Unassembled WGS sequence"/>
</dbReference>
<dbReference type="PROSITE" id="PS51257">
    <property type="entry name" value="PROKAR_LIPOPROTEIN"/>
    <property type="match status" value="1"/>
</dbReference>
<dbReference type="AlphaFoldDB" id="A0A429Y6X7"/>
<dbReference type="CDD" id="cd01536">
    <property type="entry name" value="PBP1_ABC_sugar_binding-like"/>
    <property type="match status" value="1"/>
</dbReference>
<dbReference type="InterPro" id="IPR025997">
    <property type="entry name" value="SBP_2_dom"/>
</dbReference>
<name>A0A429Y6X7_9BACI</name>
<dbReference type="SUPFAM" id="SSF53822">
    <property type="entry name" value="Periplasmic binding protein-like I"/>
    <property type="match status" value="1"/>
</dbReference>
<dbReference type="GO" id="GO:0030313">
    <property type="term" value="C:cell envelope"/>
    <property type="evidence" value="ECO:0007669"/>
    <property type="project" value="UniProtKB-SubCell"/>
</dbReference>
<sequence length="347" mass="37453">MFKKWFYLTVAIMVIFVSGCGKQTTKGDQIKVGVSIALEANNTVKTWYEAIKARGESYGFDVIGIDAQGDPGKQVSDIDSLLAQGVDAVVVWPLDANALTSTIDRVRDQDIPVFGIDFNVELGGSDYGLTNQIILGRGDTAEKVAELFAENLPEGAEVAGIGYAVPVPGNTFIMKKLKSEIEKHSHLQWVGQQDNPTDNISGAEPLMSNILTKNPNLKALFTYNDESAIGAAQAVLNANKKLYSAENPEGIMIIGFNAEESGIEAIEQGKEYATFNLNPVKAGAASVDYIHQLLVEGVGLATIPAETVIPSPMVDKTTLSQFDSWEEELKLIIEGKSFDPFDESGTE</sequence>
<dbReference type="PANTHER" id="PTHR46847:SF1">
    <property type="entry name" value="D-ALLOSE-BINDING PERIPLASMIC PROTEIN-RELATED"/>
    <property type="match status" value="1"/>
</dbReference>
<evidence type="ECO:0000256" key="3">
    <source>
        <dbReference type="ARBA" id="ARBA00022729"/>
    </source>
</evidence>
<evidence type="ECO:0000259" key="4">
    <source>
        <dbReference type="Pfam" id="PF13407"/>
    </source>
</evidence>